<organism evidence="3 4">
    <name type="scientific">Halomonas stenophila</name>
    <dbReference type="NCBI Taxonomy" id="795312"/>
    <lineage>
        <taxon>Bacteria</taxon>
        <taxon>Pseudomonadati</taxon>
        <taxon>Pseudomonadota</taxon>
        <taxon>Gammaproteobacteria</taxon>
        <taxon>Oceanospirillales</taxon>
        <taxon>Halomonadaceae</taxon>
        <taxon>Halomonas</taxon>
    </lineage>
</organism>
<evidence type="ECO:0000259" key="2">
    <source>
        <dbReference type="Pfam" id="PF18932"/>
    </source>
</evidence>
<dbReference type="EMBL" id="JACHXR010000004">
    <property type="protein sequence ID" value="MBB3230958.1"/>
    <property type="molecule type" value="Genomic_DNA"/>
</dbReference>
<protein>
    <recommendedName>
        <fullName evidence="2">DUF5681 domain-containing protein</fullName>
    </recommendedName>
</protein>
<feature type="domain" description="DUF5681" evidence="2">
    <location>
        <begin position="28"/>
        <end position="87"/>
    </location>
</feature>
<feature type="compositionally biased region" description="Basic and acidic residues" evidence="1">
    <location>
        <begin position="10"/>
        <end position="20"/>
    </location>
</feature>
<name>A0A7W5ET17_9GAMM</name>
<proteinExistence type="predicted"/>
<evidence type="ECO:0000313" key="4">
    <source>
        <dbReference type="Proteomes" id="UP000518892"/>
    </source>
</evidence>
<comment type="caution">
    <text evidence="3">The sequence shown here is derived from an EMBL/GenBank/DDBJ whole genome shotgun (WGS) entry which is preliminary data.</text>
</comment>
<dbReference type="Pfam" id="PF18932">
    <property type="entry name" value="DUF5681"/>
    <property type="match status" value="1"/>
</dbReference>
<dbReference type="InterPro" id="IPR043736">
    <property type="entry name" value="DUF5681"/>
</dbReference>
<evidence type="ECO:0000256" key="1">
    <source>
        <dbReference type="SAM" id="MobiDB-lite"/>
    </source>
</evidence>
<evidence type="ECO:0000313" key="3">
    <source>
        <dbReference type="EMBL" id="MBB3230958.1"/>
    </source>
</evidence>
<reference evidence="3 4" key="1">
    <citation type="submission" date="2020-08" db="EMBL/GenBank/DDBJ databases">
        <title>Genomic Encyclopedia of Type Strains, Phase III (KMG-III): the genomes of soil and plant-associated and newly described type strains.</title>
        <authorList>
            <person name="Whitman W."/>
        </authorList>
    </citation>
    <scope>NUCLEOTIDE SEQUENCE [LARGE SCALE GENOMIC DNA]</scope>
    <source>
        <strain evidence="3 4">CECT 7744</strain>
    </source>
</reference>
<gene>
    <name evidence="3" type="ORF">FHR97_001810</name>
</gene>
<sequence length="156" mass="16872">MMTSNAQPEWAKDWKPDPDAPKTGNPGWHKGMKSPNPKGRPKGIVDKRHKVTQALLNDAQEIATVVIEKAKEGDLQAASLILARVMPTLAAQAEKVQFNLDTSAPLAQQVEQVLAATAEGEIAPDNAKRIIEVIGALGAIRQMDDIEARLKALESH</sequence>
<accession>A0A7W5ET17</accession>
<dbReference type="RefSeq" id="WP_221187742.1">
    <property type="nucleotide sequence ID" value="NZ_JACHXR010000004.1"/>
</dbReference>
<keyword evidence="4" id="KW-1185">Reference proteome</keyword>
<dbReference type="AlphaFoldDB" id="A0A7W5ET17"/>
<feature type="region of interest" description="Disordered" evidence="1">
    <location>
        <begin position="1"/>
        <end position="44"/>
    </location>
</feature>
<dbReference type="Proteomes" id="UP000518892">
    <property type="component" value="Unassembled WGS sequence"/>
</dbReference>